<geneLocation type="plasmid" evidence="1">
    <name>pTiChry5</name>
</geneLocation>
<sequence>MQLFVLTLLRRGGFNRTPRPMAVAAGLDILKGIAVSLASASRSVEILQFLASEARRVRPR</sequence>
<reference evidence="1" key="1">
    <citation type="journal article" date="2018" name="Plasmid">
        <title>Complete sequence of the tumor-inducing plasmid pTiChry5 from the hypervirulent Agrobacterium tumefaciens strain Chry5.</title>
        <authorList>
            <person name="Shao S."/>
            <person name="Zhang X."/>
            <person name="van Heusden G.P.H."/>
            <person name="Hooykaas P.J."/>
        </authorList>
    </citation>
    <scope>NUCLEOTIDE SEQUENCE</scope>
    <source>
        <strain evidence="1">Chry5</strain>
        <plasmid evidence="1">pTiChry5</plasmid>
    </source>
</reference>
<keyword evidence="1" id="KW-0614">Plasmid</keyword>
<proteinExistence type="predicted"/>
<protein>
    <submittedName>
        <fullName evidence="1">Uncharacterized protein</fullName>
    </submittedName>
</protein>
<gene>
    <name evidence="1" type="ORF">AgrTiChry5_130</name>
</gene>
<organism evidence="1">
    <name type="scientific">Agrobacterium tumefaciens</name>
    <dbReference type="NCBI Taxonomy" id="358"/>
    <lineage>
        <taxon>Bacteria</taxon>
        <taxon>Pseudomonadati</taxon>
        <taxon>Pseudomonadota</taxon>
        <taxon>Alphaproteobacteria</taxon>
        <taxon>Hyphomicrobiales</taxon>
        <taxon>Rhizobiaceae</taxon>
        <taxon>Rhizobium/Agrobacterium group</taxon>
        <taxon>Agrobacterium</taxon>
        <taxon>Agrobacterium tumefaciens complex</taxon>
    </lineage>
</organism>
<dbReference type="EMBL" id="KX388536">
    <property type="protein sequence ID" value="ARU12543.1"/>
    <property type="molecule type" value="Genomic_DNA"/>
</dbReference>
<name>A0A2P0QJU4_AGRTU</name>
<evidence type="ECO:0000313" key="1">
    <source>
        <dbReference type="EMBL" id="ARU12543.1"/>
    </source>
</evidence>
<accession>A0A2P0QJU4</accession>
<dbReference type="AlphaFoldDB" id="A0A2P0QJU4"/>